<accession>A0A8B8TGG5</accession>
<feature type="compositionally biased region" description="Polar residues" evidence="1">
    <location>
        <begin position="220"/>
        <end position="229"/>
    </location>
</feature>
<reference evidence="3" key="1">
    <citation type="submission" date="2025-08" db="UniProtKB">
        <authorList>
            <consortium name="RefSeq"/>
        </authorList>
    </citation>
    <scope>IDENTIFICATION</scope>
    <source>
        <tissue evidence="3">Ear skin</tissue>
    </source>
</reference>
<sequence>MASPRAPRGGRLGPRRGQRPHARWPAGFGEEAAADGAPAGPPPLSRGRGREPPGLRAGAEGARGGGRGVPCSSSFWLRRRNQGPVGGVPRREGFSASSVPAVDTPSFQTRTPSRAPFFCSLSRSPRPDHVRLLSRRGPGSQAPLRGATLVCCPGDFGTVQKGKRVSRADDKLEKRVAGPSAATLPRSQVPPSFRRGCERQRPRPAAPCPALPRPAQPDPSGTTQSQSARAETPGGGPPVPAQLASLGSSACRPAGQDCRAGEPRGARKKKPGSLRQEIFVEVRESRKTAKSRQQRWLWCVTEKSVGMERPGHRLSDVLTTPLFAVTYKGRDVSRVTTGWVSQCLGH</sequence>
<protein>
    <submittedName>
        <fullName evidence="3">Translation initiation factor IF-2-like</fullName>
    </submittedName>
</protein>
<evidence type="ECO:0000313" key="3">
    <source>
        <dbReference type="RefSeq" id="XP_032341321.1"/>
    </source>
</evidence>
<evidence type="ECO:0000256" key="1">
    <source>
        <dbReference type="SAM" id="MobiDB-lite"/>
    </source>
</evidence>
<dbReference type="KEGG" id="cfr:116665533"/>
<feature type="compositionally biased region" description="Basic and acidic residues" evidence="1">
    <location>
        <begin position="166"/>
        <end position="176"/>
    </location>
</feature>
<proteinExistence type="predicted"/>
<gene>
    <name evidence="3" type="primary">LOC116665533</name>
</gene>
<dbReference type="RefSeq" id="XP_032341321.1">
    <property type="nucleotide sequence ID" value="XM_032485430.1"/>
</dbReference>
<feature type="compositionally biased region" description="Basic residues" evidence="1">
    <location>
        <begin position="13"/>
        <end position="22"/>
    </location>
</feature>
<organism evidence="2 3">
    <name type="scientific">Camelus ferus</name>
    <name type="common">Wild bactrian camel</name>
    <name type="synonym">Camelus bactrianus ferus</name>
    <dbReference type="NCBI Taxonomy" id="419612"/>
    <lineage>
        <taxon>Eukaryota</taxon>
        <taxon>Metazoa</taxon>
        <taxon>Chordata</taxon>
        <taxon>Craniata</taxon>
        <taxon>Vertebrata</taxon>
        <taxon>Euteleostomi</taxon>
        <taxon>Mammalia</taxon>
        <taxon>Eutheria</taxon>
        <taxon>Laurasiatheria</taxon>
        <taxon>Artiodactyla</taxon>
        <taxon>Tylopoda</taxon>
        <taxon>Camelidae</taxon>
        <taxon>Camelus</taxon>
    </lineage>
</organism>
<dbReference type="GeneID" id="116665533"/>
<dbReference type="Proteomes" id="UP000694856">
    <property type="component" value="Chromosome 8"/>
</dbReference>
<feature type="region of interest" description="Disordered" evidence="1">
    <location>
        <begin position="1"/>
        <end position="273"/>
    </location>
</feature>
<dbReference type="AlphaFoldDB" id="A0A8B8TGG5"/>
<name>A0A8B8TGG5_CAMFR</name>
<feature type="compositionally biased region" description="Pro residues" evidence="1">
    <location>
        <begin position="204"/>
        <end position="217"/>
    </location>
</feature>
<keyword evidence="2" id="KW-1185">Reference proteome</keyword>
<feature type="compositionally biased region" description="Low complexity" evidence="1">
    <location>
        <begin position="25"/>
        <end position="38"/>
    </location>
</feature>
<evidence type="ECO:0000313" key="2">
    <source>
        <dbReference type="Proteomes" id="UP000694856"/>
    </source>
</evidence>